<organism evidence="4 5">
    <name type="scientific">Austropuccinia psidii MF-1</name>
    <dbReference type="NCBI Taxonomy" id="1389203"/>
    <lineage>
        <taxon>Eukaryota</taxon>
        <taxon>Fungi</taxon>
        <taxon>Dikarya</taxon>
        <taxon>Basidiomycota</taxon>
        <taxon>Pucciniomycotina</taxon>
        <taxon>Pucciniomycetes</taxon>
        <taxon>Pucciniales</taxon>
        <taxon>Sphaerophragmiaceae</taxon>
        <taxon>Austropuccinia</taxon>
    </lineage>
</organism>
<comment type="caution">
    <text evidence="4">The sequence shown here is derived from an EMBL/GenBank/DDBJ whole genome shotgun (WGS) entry which is preliminary data.</text>
</comment>
<dbReference type="OrthoDB" id="2506086at2759"/>
<dbReference type="InterPro" id="IPR027806">
    <property type="entry name" value="HARBI1_dom"/>
</dbReference>
<comment type="cofactor">
    <cofactor evidence="1">
        <name>a divalent metal cation</name>
        <dbReference type="ChEBI" id="CHEBI:60240"/>
    </cofactor>
</comment>
<dbReference type="AlphaFoldDB" id="A0A9Q3FGL5"/>
<dbReference type="EMBL" id="AVOT02041550">
    <property type="protein sequence ID" value="MBW0536916.1"/>
    <property type="molecule type" value="Genomic_DNA"/>
</dbReference>
<evidence type="ECO:0000313" key="5">
    <source>
        <dbReference type="Proteomes" id="UP000765509"/>
    </source>
</evidence>
<evidence type="ECO:0000256" key="2">
    <source>
        <dbReference type="ARBA" id="ARBA00022723"/>
    </source>
</evidence>
<protein>
    <recommendedName>
        <fullName evidence="3">DDE Tnp4 domain-containing protein</fullName>
    </recommendedName>
</protein>
<dbReference type="GO" id="GO:0046872">
    <property type="term" value="F:metal ion binding"/>
    <property type="evidence" value="ECO:0007669"/>
    <property type="project" value="UniProtKB-KW"/>
</dbReference>
<keyword evidence="5" id="KW-1185">Reference proteome</keyword>
<accession>A0A9Q3FGL5</accession>
<evidence type="ECO:0000256" key="1">
    <source>
        <dbReference type="ARBA" id="ARBA00001968"/>
    </source>
</evidence>
<name>A0A9Q3FGL5_9BASI</name>
<evidence type="ECO:0000259" key="3">
    <source>
        <dbReference type="Pfam" id="PF13359"/>
    </source>
</evidence>
<gene>
    <name evidence="4" type="ORF">O181_076631</name>
</gene>
<evidence type="ECO:0000313" key="4">
    <source>
        <dbReference type="EMBL" id="MBW0536916.1"/>
    </source>
</evidence>
<feature type="domain" description="DDE Tnp4" evidence="3">
    <location>
        <begin position="28"/>
        <end position="98"/>
    </location>
</feature>
<sequence>MPRTSQQHQALKDLELIWMISKINANHLIPSIKSPMANLPFNSHFNYCLSKSHMSNQHTIDILKGKWESLKQIKLQLNGEQDIIPYVTWIKACCILHNMLSQINNSWEALINEYKDLSNLQVPQDMSCHSTQELQRAVKEAFIEFNY</sequence>
<proteinExistence type="predicted"/>
<keyword evidence="2" id="KW-0479">Metal-binding</keyword>
<reference evidence="4" key="1">
    <citation type="submission" date="2021-03" db="EMBL/GenBank/DDBJ databases">
        <title>Draft genome sequence of rust myrtle Austropuccinia psidii MF-1, a brazilian biotype.</title>
        <authorList>
            <person name="Quecine M.C."/>
            <person name="Pachon D.M.R."/>
            <person name="Bonatelli M.L."/>
            <person name="Correr F.H."/>
            <person name="Franceschini L.M."/>
            <person name="Leite T.F."/>
            <person name="Margarido G.R.A."/>
            <person name="Almeida C.A."/>
            <person name="Ferrarezi J.A."/>
            <person name="Labate C.A."/>
        </authorList>
    </citation>
    <scope>NUCLEOTIDE SEQUENCE</scope>
    <source>
        <strain evidence="4">MF-1</strain>
    </source>
</reference>
<dbReference type="Pfam" id="PF13359">
    <property type="entry name" value="DDE_Tnp_4"/>
    <property type="match status" value="1"/>
</dbReference>
<dbReference type="Proteomes" id="UP000765509">
    <property type="component" value="Unassembled WGS sequence"/>
</dbReference>